<name>A0A4P7BZR3_9GAMM</name>
<sequence length="104" mass="11785">MAHQQVTVARIYLREGEHLLSKLMKFLHDEERVAGVTVLRGMSGFGKDGKIHTASLVDLSLDLPLVVEFYDEPDRVDAVIHKLVQQMDLGHILTLSAVRHRKDE</sequence>
<dbReference type="Gene3D" id="3.30.70.120">
    <property type="match status" value="1"/>
</dbReference>
<dbReference type="Pfam" id="PF02641">
    <property type="entry name" value="DUF190"/>
    <property type="match status" value="1"/>
</dbReference>
<dbReference type="InterPro" id="IPR003793">
    <property type="entry name" value="UPF0166"/>
</dbReference>
<protein>
    <submittedName>
        <fullName evidence="2">DUF190 domain-containing protein</fullName>
    </submittedName>
</protein>
<dbReference type="KEGG" id="nwr:E3U44_09360"/>
<evidence type="ECO:0000313" key="2">
    <source>
        <dbReference type="EMBL" id="QBQ54694.1"/>
    </source>
</evidence>
<dbReference type="SUPFAM" id="SSF54913">
    <property type="entry name" value="GlnB-like"/>
    <property type="match status" value="1"/>
</dbReference>
<dbReference type="RefSeq" id="WP_134357887.1">
    <property type="nucleotide sequence ID" value="NZ_CP038033.1"/>
</dbReference>
<dbReference type="PANTHER" id="PTHR35983">
    <property type="entry name" value="UPF0166 PROTEIN TM_0021"/>
    <property type="match status" value="1"/>
</dbReference>
<evidence type="ECO:0000313" key="3">
    <source>
        <dbReference type="Proteomes" id="UP000294325"/>
    </source>
</evidence>
<organism evidence="2 3">
    <name type="scientific">Nitrosococcus wardiae</name>
    <dbReference type="NCBI Taxonomy" id="1814290"/>
    <lineage>
        <taxon>Bacteria</taxon>
        <taxon>Pseudomonadati</taxon>
        <taxon>Pseudomonadota</taxon>
        <taxon>Gammaproteobacteria</taxon>
        <taxon>Chromatiales</taxon>
        <taxon>Chromatiaceae</taxon>
        <taxon>Nitrosococcus</taxon>
    </lineage>
</organism>
<dbReference type="AlphaFoldDB" id="A0A4P7BZR3"/>
<dbReference type="PANTHER" id="PTHR35983:SF1">
    <property type="entry name" value="UPF0166 PROTEIN TM_0021"/>
    <property type="match status" value="1"/>
</dbReference>
<reference evidence="2 3" key="1">
    <citation type="submission" date="2019-03" db="EMBL/GenBank/DDBJ databases">
        <title>The genome sequence of Nitrosococcus wardiae strain D1FHST reveals the archetypal metabolic capacity of ammonia-oxidizing Gammaproteobacteria.</title>
        <authorList>
            <person name="Wang L."/>
            <person name="Lim C.K."/>
            <person name="Hanson T.E."/>
            <person name="Dang H."/>
            <person name="Klotz M.G."/>
        </authorList>
    </citation>
    <scope>NUCLEOTIDE SEQUENCE [LARGE SCALE GENOMIC DNA]</scope>
    <source>
        <strain evidence="2 3">D1FHS</strain>
    </source>
</reference>
<evidence type="ECO:0000256" key="1">
    <source>
        <dbReference type="ARBA" id="ARBA00010554"/>
    </source>
</evidence>
<dbReference type="OrthoDB" id="5295185at2"/>
<dbReference type="InterPro" id="IPR011322">
    <property type="entry name" value="N-reg_PII-like_a/b"/>
</dbReference>
<dbReference type="EMBL" id="CP038033">
    <property type="protein sequence ID" value="QBQ54694.1"/>
    <property type="molecule type" value="Genomic_DNA"/>
</dbReference>
<dbReference type="Proteomes" id="UP000294325">
    <property type="component" value="Chromosome"/>
</dbReference>
<comment type="similarity">
    <text evidence="1">Belongs to the UPF0166 family.</text>
</comment>
<dbReference type="InterPro" id="IPR015867">
    <property type="entry name" value="N-reg_PII/ATP_PRibTrfase_C"/>
</dbReference>
<keyword evidence="3" id="KW-1185">Reference proteome</keyword>
<gene>
    <name evidence="2" type="ORF">E3U44_09360</name>
</gene>
<proteinExistence type="inferred from homology"/>
<accession>A0A4P7BZR3</accession>